<reference evidence="1" key="8">
    <citation type="journal article" date="2018" name="J. ISSAAS">
        <title>In Silico Identification of Three Types of Integrative and Conjugative Elements (ICEs) in Elizabethkingia anophelis Strains Isolated from Around the World.</title>
        <authorList>
            <person name="Xu J."/>
            <person name="Pei D."/>
            <person name="Nicholson A."/>
            <person name="Lan Y."/>
            <person name="Xia Q."/>
        </authorList>
    </citation>
    <scope>NUCLEOTIDE SEQUENCE</scope>
</reference>
<reference evidence="1" key="6">
    <citation type="journal article" date="2017" name="Nat. Commun.">
        <title>Evolutionary dynamics and genomic features of the Elizabethkingia anophelis 2015 to 2016 Wisconsin outbreak strain.</title>
        <authorList>
            <person name="Perrin A."/>
            <person name="Larsonneur E."/>
            <person name="Nicholson A.C."/>
            <person name="Edwards D.J."/>
            <person name="Gundlach K.M."/>
            <person name="Whitney A.M."/>
            <person name="Gulvik C.A."/>
            <person name="Bell M.E."/>
            <person name="Rendueles O."/>
            <person name="Cury J."/>
            <person name="Hugon P."/>
            <person name="Clermont D."/>
            <person name="Enouf V."/>
            <person name="Loparev V."/>
            <person name="Juieng P."/>
            <person name="Monson T."/>
            <person name="Warshauer D."/>
            <person name="Elbadawi L.I."/>
            <person name="Walters M.S."/>
            <person name="Crist M.B."/>
            <person name="Noble-Wang J."/>
            <person name="Borlaug G."/>
            <person name="Rocha E.P.C."/>
            <person name="Criscuolo A."/>
            <person name="Touchon M."/>
            <person name="Davis J.P."/>
            <person name="Holt K.E."/>
            <person name="McQuiston J.R."/>
            <person name="Brisse S."/>
        </authorList>
    </citation>
    <scope>NUCLEOTIDE SEQUENCE</scope>
</reference>
<reference evidence="1" key="4">
    <citation type="journal article" date="2016" name="Sci. Rep.">
        <title>Genomic epidemiology and global diversity of the emerging bacterial pathogen Elizabethkingia anophelis.</title>
        <authorList>
            <person name="Breurec S."/>
            <person name="Criscuolo A."/>
            <person name="Diancourt L."/>
            <person name="Rendueles O."/>
            <person name="Vandenbogaert M."/>
            <person name="Passet V."/>
            <person name="Caro V."/>
            <person name="Rocha E.P."/>
            <person name="Touchon M."/>
            <person name="Brisse S."/>
        </authorList>
    </citation>
    <scope>NUCLEOTIDE SEQUENCE</scope>
</reference>
<reference evidence="1" key="5">
    <citation type="journal article" date="2017" name="Genome Announc.">
        <title>Complete Circularized Genome Sequences of Four Strains of Elizabethkingia anophelis, Including Two Novel Strains Isolated from Wild-Caught Anopheles sinensis.</title>
        <authorList>
            <person name="Pei D."/>
            <person name="Nicholson A.C."/>
            <person name="Jiang J."/>
            <person name="Chen H."/>
            <person name="Whitney A.M."/>
            <person name="Villarma A."/>
            <person name="Bell M."/>
            <person name="Humrighouse B."/>
            <person name="Rowe L.A."/>
            <person name="Sheth M."/>
            <person name="Batra D."/>
            <person name="Juieng P."/>
            <person name="Loparev V.N."/>
            <person name="McQuiston J.R."/>
            <person name="Lan Y."/>
            <person name="Ma Y."/>
            <person name="Xu J."/>
        </authorList>
    </citation>
    <scope>NUCLEOTIDE SEQUENCE</scope>
</reference>
<proteinExistence type="predicted"/>
<name>A0A455ZEX9_9FLAO</name>
<reference evidence="1" key="7">
    <citation type="journal article" date="2017" name="Sci. Rep.">
        <title>Genomic features, phylogenetic relationships, and comparative genomics of Elizabethkingia anophelis strain EM361-97 isolated in Taiwan.</title>
        <authorList>
            <person name="Lin J.N."/>
            <person name="Lai C.H."/>
            <person name="Yang C.H."/>
            <person name="Huang Y.H."/>
            <person name="Lin H.H."/>
        </authorList>
    </citation>
    <scope>NUCLEOTIDE SEQUENCE</scope>
</reference>
<reference evidence="1" key="3">
    <citation type="journal article" date="2016" name="Genome Announc.">
        <title>Complete Genome Sequences of Four Strains from the 2015-2016 Elizabethkingia anophelis Outbreak.</title>
        <authorList>
            <person name="Nicholson A.C."/>
            <person name="Whitney A.M."/>
            <person name="Emery B.D."/>
            <person name="Bell M.E."/>
            <person name="Gartin J.T."/>
            <person name="Humrighouse B.W."/>
            <person name="Loparev V.N."/>
            <person name="Batra D."/>
            <person name="Sheth M."/>
            <person name="Rowe L.A."/>
            <person name="Juieng P."/>
            <person name="Knipe K."/>
            <person name="Gulvik C."/>
            <person name="McQuiston J.R."/>
        </authorList>
    </citation>
    <scope>NUCLEOTIDE SEQUENCE</scope>
</reference>
<gene>
    <name evidence="1" type="primary">ICEEaII(7)_F3543_72135_72272</name>
</gene>
<reference evidence="1" key="2">
    <citation type="journal article" date="2014" name="PLoS ONE">
        <title>Insights from the genome annotation of Elizabethkingia anophelis from the malaria vector Anopheles gambiae.</title>
        <authorList>
            <person name="Kukutla P."/>
            <person name="Lindberg B.G."/>
            <person name="Pei D."/>
            <person name="Rayl M."/>
            <person name="Yu W."/>
            <person name="Steritz M."/>
            <person name="Faye I."/>
            <person name="Xu J."/>
        </authorList>
    </citation>
    <scope>NUCLEOTIDE SEQUENCE</scope>
</reference>
<organism evidence="1">
    <name type="scientific">Elizabethkingia anophelis</name>
    <dbReference type="NCBI Taxonomy" id="1117645"/>
    <lineage>
        <taxon>Bacteria</taxon>
        <taxon>Pseudomonadati</taxon>
        <taxon>Bacteroidota</taxon>
        <taxon>Flavobacteriia</taxon>
        <taxon>Flavobacteriales</taxon>
        <taxon>Weeksellaceae</taxon>
        <taxon>Elizabethkingia</taxon>
    </lineage>
</organism>
<accession>A0A455ZEX9</accession>
<protein>
    <submittedName>
        <fullName evidence="1">Uncharacterized protein</fullName>
    </submittedName>
</protein>
<dbReference type="EMBL" id="BK010601">
    <property type="protein sequence ID" value="DAC75214.1"/>
    <property type="molecule type" value="Genomic_DNA"/>
</dbReference>
<sequence length="45" mass="5138">MGQTRFIYGYKSISDTLRKDSIITEILTLDIDLKKKESVFASLAK</sequence>
<evidence type="ECO:0000313" key="1">
    <source>
        <dbReference type="EMBL" id="DAC75214.1"/>
    </source>
</evidence>
<reference evidence="1" key="1">
    <citation type="journal article" date="2014" name="Genome Biol. Evol.">
        <title>Comparative genomic analysis of malaria mosquito vector-associated novel pathogen Elizabethkingia anophelis.</title>
        <authorList>
            <person name="Teo J."/>
            <person name="Tan S.Y."/>
            <person name="Liu Y."/>
            <person name="Tay M."/>
            <person name="Ding Y."/>
            <person name="Li Y."/>
            <person name="Kjelleberg S."/>
            <person name="Givskov M."/>
            <person name="Lin R.T."/>
            <person name="Yang L."/>
        </authorList>
    </citation>
    <scope>NUCLEOTIDE SEQUENCE</scope>
</reference>
<dbReference type="AlphaFoldDB" id="A0A455ZEX9"/>